<keyword evidence="2" id="KW-1185">Reference proteome</keyword>
<organism evidence="1 2">
    <name type="scientific">Cordylochernes scorpioides</name>
    <dbReference type="NCBI Taxonomy" id="51811"/>
    <lineage>
        <taxon>Eukaryota</taxon>
        <taxon>Metazoa</taxon>
        <taxon>Ecdysozoa</taxon>
        <taxon>Arthropoda</taxon>
        <taxon>Chelicerata</taxon>
        <taxon>Arachnida</taxon>
        <taxon>Pseudoscorpiones</taxon>
        <taxon>Cheliferoidea</taxon>
        <taxon>Chernetidae</taxon>
        <taxon>Cordylochernes</taxon>
    </lineage>
</organism>
<dbReference type="Proteomes" id="UP001235939">
    <property type="component" value="Chromosome 10"/>
</dbReference>
<accession>A0ABY6L0J9</accession>
<reference evidence="1 2" key="1">
    <citation type="submission" date="2022-01" db="EMBL/GenBank/DDBJ databases">
        <title>A chromosomal length assembly of Cordylochernes scorpioides.</title>
        <authorList>
            <person name="Zeh D."/>
            <person name="Zeh J."/>
        </authorList>
    </citation>
    <scope>NUCLEOTIDE SEQUENCE [LARGE SCALE GENOMIC DNA]</scope>
    <source>
        <strain evidence="1">IN4F17</strain>
        <tissue evidence="1">Whole Body</tissue>
    </source>
</reference>
<evidence type="ECO:0000313" key="2">
    <source>
        <dbReference type="Proteomes" id="UP001235939"/>
    </source>
</evidence>
<protein>
    <recommendedName>
        <fullName evidence="3">Reverse transcriptase</fullName>
    </recommendedName>
</protein>
<evidence type="ECO:0000313" key="1">
    <source>
        <dbReference type="EMBL" id="UYV72915.1"/>
    </source>
</evidence>
<proteinExistence type="predicted"/>
<dbReference type="PANTHER" id="PTHR47331">
    <property type="entry name" value="PHD-TYPE DOMAIN-CONTAINING PROTEIN"/>
    <property type="match status" value="1"/>
</dbReference>
<evidence type="ECO:0008006" key="3">
    <source>
        <dbReference type="Google" id="ProtNLM"/>
    </source>
</evidence>
<name>A0ABY6L0J9_9ARAC</name>
<sequence>MHVKGEDNPADLASRGNSLDQFLDLELCWHGPPWLKTTSQPYNDSIPVINAQCLSEKRIKTNLFVRGNISYSFITRYSSFNKLKRIRGWIFRFFYNCRKPLKKEKSGELSLEEIETSFNRIIRCVQKKGLLHRFETIRGLTTFKWEKHYHDRLLHAGVQLILSAIWVKYWIPSERCLVKQILFKCIKCARFRTKLVHQLMGNLPDSAARRLI</sequence>
<dbReference type="EMBL" id="CP092872">
    <property type="protein sequence ID" value="UYV72915.1"/>
    <property type="molecule type" value="Genomic_DNA"/>
</dbReference>
<gene>
    <name evidence="1" type="ORF">LAZ67_10001151</name>
</gene>